<dbReference type="GO" id="GO:0048332">
    <property type="term" value="P:mesoderm morphogenesis"/>
    <property type="evidence" value="ECO:0007669"/>
    <property type="project" value="TreeGrafter"/>
</dbReference>
<dbReference type="PROSITE" id="PS50092">
    <property type="entry name" value="TSP1"/>
    <property type="match status" value="1"/>
</dbReference>
<gene>
    <name evidence="2" type="ORF">MEDL_67156</name>
</gene>
<dbReference type="AlphaFoldDB" id="A0A8S3VG99"/>
<dbReference type="EMBL" id="CAJPWZ010003284">
    <property type="protein sequence ID" value="CAG2255764.1"/>
    <property type="molecule type" value="Genomic_DNA"/>
</dbReference>
<dbReference type="InterPro" id="IPR020090">
    <property type="entry name" value="PTN/MK_C_dom"/>
</dbReference>
<dbReference type="GO" id="GO:0008201">
    <property type="term" value="F:heparin binding"/>
    <property type="evidence" value="ECO:0007669"/>
    <property type="project" value="TreeGrafter"/>
</dbReference>
<dbReference type="Gene3D" id="2.30.90.10">
    <property type="entry name" value="Heparin-binding Growth Factor, Midkine, Chain A- C-terminal Domain"/>
    <property type="match status" value="2"/>
</dbReference>
<feature type="domain" description="Pleiotrophin/Midkine C-terminal" evidence="1">
    <location>
        <begin position="12"/>
        <end position="59"/>
    </location>
</feature>
<evidence type="ECO:0000313" key="3">
    <source>
        <dbReference type="Proteomes" id="UP000683360"/>
    </source>
</evidence>
<dbReference type="GO" id="GO:0008083">
    <property type="term" value="F:growth factor activity"/>
    <property type="evidence" value="ECO:0007669"/>
    <property type="project" value="InterPro"/>
</dbReference>
<dbReference type="PANTHER" id="PTHR21050">
    <property type="entry name" value="MIDKINE AND PLEIOTROPHIN 1, ISOFORM A-RELATED"/>
    <property type="match status" value="1"/>
</dbReference>
<accession>A0A8S3VG99</accession>
<keyword evidence="3" id="KW-1185">Reference proteome</keyword>
<dbReference type="OrthoDB" id="10024128at2759"/>
<comment type="caution">
    <text evidence="2">The sequence shown here is derived from an EMBL/GenBank/DDBJ whole genome shotgun (WGS) entry which is preliminary data.</text>
</comment>
<feature type="domain" description="Pleiotrophin/Midkine C-terminal" evidence="1">
    <location>
        <begin position="79"/>
        <end position="114"/>
    </location>
</feature>
<dbReference type="GO" id="GO:0005576">
    <property type="term" value="C:extracellular region"/>
    <property type="evidence" value="ECO:0007669"/>
    <property type="project" value="TreeGrafter"/>
</dbReference>
<protein>
    <recommendedName>
        <fullName evidence="1">Pleiotrophin/Midkine C-terminal domain-containing protein</fullName>
    </recommendedName>
</protein>
<reference evidence="2" key="1">
    <citation type="submission" date="2021-03" db="EMBL/GenBank/DDBJ databases">
        <authorList>
            <person name="Bekaert M."/>
        </authorList>
    </citation>
    <scope>NUCLEOTIDE SEQUENCE</scope>
</reference>
<dbReference type="InterPro" id="IPR036383">
    <property type="entry name" value="TSP1_rpt_sf"/>
</dbReference>
<evidence type="ECO:0000259" key="1">
    <source>
        <dbReference type="Pfam" id="PF01091"/>
    </source>
</evidence>
<name>A0A8S3VG99_MYTED</name>
<dbReference type="SUPFAM" id="SSF82895">
    <property type="entry name" value="TSP-1 type 1 repeat"/>
    <property type="match status" value="1"/>
</dbReference>
<dbReference type="InterPro" id="IPR000884">
    <property type="entry name" value="TSP1_rpt"/>
</dbReference>
<evidence type="ECO:0000313" key="2">
    <source>
        <dbReference type="EMBL" id="CAG2255764.1"/>
    </source>
</evidence>
<dbReference type="Proteomes" id="UP000683360">
    <property type="component" value="Unassembled WGS sequence"/>
</dbReference>
<proteinExistence type="predicted"/>
<dbReference type="Pfam" id="PF01091">
    <property type="entry name" value="PTN_MK_C"/>
    <property type="match status" value="2"/>
</dbReference>
<dbReference type="InterPro" id="IPR038130">
    <property type="entry name" value="PTN/MK_C_dom_sf"/>
</dbReference>
<sequence>MVYWSTGAGLEKCKYETGPWSECDITTDTIKMTMTLKSGEMKECPSTKILTKKCKNVSKLSLRTLTKKCRGRNKIKKIKGECIYDKGSWENCDPVTNKRAKVKSLKSANGQDRCFFGVWGDWSDCQNGVQKKQRQVVQGGVDCQKRAVKTRPCS</sequence>
<organism evidence="2 3">
    <name type="scientific">Mytilus edulis</name>
    <name type="common">Blue mussel</name>
    <dbReference type="NCBI Taxonomy" id="6550"/>
    <lineage>
        <taxon>Eukaryota</taxon>
        <taxon>Metazoa</taxon>
        <taxon>Spiralia</taxon>
        <taxon>Lophotrochozoa</taxon>
        <taxon>Mollusca</taxon>
        <taxon>Bivalvia</taxon>
        <taxon>Autobranchia</taxon>
        <taxon>Pteriomorphia</taxon>
        <taxon>Mytilida</taxon>
        <taxon>Mytiloidea</taxon>
        <taxon>Mytilidae</taxon>
        <taxon>Mytilinae</taxon>
        <taxon>Mytilus</taxon>
    </lineage>
</organism>
<dbReference type="PANTHER" id="PTHR21050:SF1">
    <property type="entry name" value="MIDKINE AND PLEIOTROPHIN 1, ISOFORM A-RELATED"/>
    <property type="match status" value="1"/>
</dbReference>